<dbReference type="Proteomes" id="UP000759131">
    <property type="component" value="Unassembled WGS sequence"/>
</dbReference>
<keyword evidence="2" id="KW-1185">Reference proteome</keyword>
<sequence length="96" mass="11069">MVYIAHIWRRHPQPRHHTIPIVFSPQTQNILMNERGYKDCLRLYHYVGATGITTCVFAPNIFGDDNGNDTQTSSSRQDIALALVGQSFNQQEYIKY</sequence>
<protein>
    <submittedName>
        <fullName evidence="1">Uncharacterized protein</fullName>
    </submittedName>
</protein>
<evidence type="ECO:0000313" key="2">
    <source>
        <dbReference type="Proteomes" id="UP000759131"/>
    </source>
</evidence>
<gene>
    <name evidence="1" type="ORF">OSB1V03_LOCUS2656</name>
</gene>
<dbReference type="AlphaFoldDB" id="A0A7R9KFJ5"/>
<proteinExistence type="predicted"/>
<organism evidence="1">
    <name type="scientific">Medioppia subpectinata</name>
    <dbReference type="NCBI Taxonomy" id="1979941"/>
    <lineage>
        <taxon>Eukaryota</taxon>
        <taxon>Metazoa</taxon>
        <taxon>Ecdysozoa</taxon>
        <taxon>Arthropoda</taxon>
        <taxon>Chelicerata</taxon>
        <taxon>Arachnida</taxon>
        <taxon>Acari</taxon>
        <taxon>Acariformes</taxon>
        <taxon>Sarcoptiformes</taxon>
        <taxon>Oribatida</taxon>
        <taxon>Brachypylina</taxon>
        <taxon>Oppioidea</taxon>
        <taxon>Oppiidae</taxon>
        <taxon>Medioppia</taxon>
    </lineage>
</organism>
<accession>A0A7R9KFJ5</accession>
<reference evidence="1" key="1">
    <citation type="submission" date="2020-11" db="EMBL/GenBank/DDBJ databases">
        <authorList>
            <person name="Tran Van P."/>
        </authorList>
    </citation>
    <scope>NUCLEOTIDE SEQUENCE</scope>
</reference>
<dbReference type="EMBL" id="OC855540">
    <property type="protein sequence ID" value="CAD7622190.1"/>
    <property type="molecule type" value="Genomic_DNA"/>
</dbReference>
<evidence type="ECO:0000313" key="1">
    <source>
        <dbReference type="EMBL" id="CAD7622190.1"/>
    </source>
</evidence>
<dbReference type="EMBL" id="CAJPIZ010000965">
    <property type="protein sequence ID" value="CAG2102620.1"/>
    <property type="molecule type" value="Genomic_DNA"/>
</dbReference>
<name>A0A7R9KFJ5_9ACAR</name>